<reference evidence="2" key="1">
    <citation type="journal article" date="2017" name="Genome Biol.">
        <title>Comparative genomics reveals high biological diversity and specific adaptations in the industrially and medically important fungal genus Aspergillus.</title>
        <authorList>
            <person name="de Vries R.P."/>
            <person name="Riley R."/>
            <person name="Wiebenga A."/>
            <person name="Aguilar-Osorio G."/>
            <person name="Amillis S."/>
            <person name="Uchima C.A."/>
            <person name="Anderluh G."/>
            <person name="Asadollahi M."/>
            <person name="Askin M."/>
            <person name="Barry K."/>
            <person name="Battaglia E."/>
            <person name="Bayram O."/>
            <person name="Benocci T."/>
            <person name="Braus-Stromeyer S.A."/>
            <person name="Caldana C."/>
            <person name="Canovas D."/>
            <person name="Cerqueira G.C."/>
            <person name="Chen F."/>
            <person name="Chen W."/>
            <person name="Choi C."/>
            <person name="Clum A."/>
            <person name="Dos Santos R.A."/>
            <person name="Damasio A.R."/>
            <person name="Diallinas G."/>
            <person name="Emri T."/>
            <person name="Fekete E."/>
            <person name="Flipphi M."/>
            <person name="Freyberg S."/>
            <person name="Gallo A."/>
            <person name="Gournas C."/>
            <person name="Habgood R."/>
            <person name="Hainaut M."/>
            <person name="Harispe M.L."/>
            <person name="Henrissat B."/>
            <person name="Hilden K.S."/>
            <person name="Hope R."/>
            <person name="Hossain A."/>
            <person name="Karabika E."/>
            <person name="Karaffa L."/>
            <person name="Karanyi Z."/>
            <person name="Krasevec N."/>
            <person name="Kuo A."/>
            <person name="Kusch H."/>
            <person name="LaButti K."/>
            <person name="Lagendijk E.L."/>
            <person name="Lapidus A."/>
            <person name="Levasseur A."/>
            <person name="Lindquist E."/>
            <person name="Lipzen A."/>
            <person name="Logrieco A.F."/>
            <person name="MacCabe A."/>
            <person name="Maekelae M.R."/>
            <person name="Malavazi I."/>
            <person name="Melin P."/>
            <person name="Meyer V."/>
            <person name="Mielnichuk N."/>
            <person name="Miskei M."/>
            <person name="Molnar A.P."/>
            <person name="Mule G."/>
            <person name="Ngan C.Y."/>
            <person name="Orejas M."/>
            <person name="Orosz E."/>
            <person name="Ouedraogo J.P."/>
            <person name="Overkamp K.M."/>
            <person name="Park H.-S."/>
            <person name="Perrone G."/>
            <person name="Piumi F."/>
            <person name="Punt P.J."/>
            <person name="Ram A.F."/>
            <person name="Ramon A."/>
            <person name="Rauscher S."/>
            <person name="Record E."/>
            <person name="Riano-Pachon D.M."/>
            <person name="Robert V."/>
            <person name="Roehrig J."/>
            <person name="Ruller R."/>
            <person name="Salamov A."/>
            <person name="Salih N.S."/>
            <person name="Samson R.A."/>
            <person name="Sandor E."/>
            <person name="Sanguinetti M."/>
            <person name="Schuetze T."/>
            <person name="Sepcic K."/>
            <person name="Shelest E."/>
            <person name="Sherlock G."/>
            <person name="Sophianopoulou V."/>
            <person name="Squina F.M."/>
            <person name="Sun H."/>
            <person name="Susca A."/>
            <person name="Todd R.B."/>
            <person name="Tsang A."/>
            <person name="Unkles S.E."/>
            <person name="van de Wiele N."/>
            <person name="van Rossen-Uffink D."/>
            <person name="Oliveira J.V."/>
            <person name="Vesth T.C."/>
            <person name="Visser J."/>
            <person name="Yu J.-H."/>
            <person name="Zhou M."/>
            <person name="Andersen M.R."/>
            <person name="Archer D.B."/>
            <person name="Baker S.E."/>
            <person name="Benoit I."/>
            <person name="Brakhage A.A."/>
            <person name="Braus G.H."/>
            <person name="Fischer R."/>
            <person name="Frisvad J.C."/>
            <person name="Goldman G.H."/>
            <person name="Houbraken J."/>
            <person name="Oakley B."/>
            <person name="Pocsi I."/>
            <person name="Scazzocchio C."/>
            <person name="Seiboth B."/>
            <person name="vanKuyk P.A."/>
            <person name="Wortman J."/>
            <person name="Dyer P.S."/>
            <person name="Grigoriev I.V."/>
        </authorList>
    </citation>
    <scope>NUCLEOTIDE SEQUENCE [LARGE SCALE GENOMIC DNA]</scope>
    <source>
        <strain evidence="2">CBS 583.65</strain>
    </source>
</reference>
<keyword evidence="2" id="KW-1185">Reference proteome</keyword>
<dbReference type="AlphaFoldDB" id="A0A1L9PIE5"/>
<dbReference type="VEuPathDB" id="FungiDB:ASPVEDRAFT_622321"/>
<organism evidence="1 2">
    <name type="scientific">Aspergillus versicolor CBS 583.65</name>
    <dbReference type="NCBI Taxonomy" id="1036611"/>
    <lineage>
        <taxon>Eukaryota</taxon>
        <taxon>Fungi</taxon>
        <taxon>Dikarya</taxon>
        <taxon>Ascomycota</taxon>
        <taxon>Pezizomycotina</taxon>
        <taxon>Eurotiomycetes</taxon>
        <taxon>Eurotiomycetidae</taxon>
        <taxon>Eurotiales</taxon>
        <taxon>Aspergillaceae</taxon>
        <taxon>Aspergillus</taxon>
        <taxon>Aspergillus subgen. Nidulantes</taxon>
    </lineage>
</organism>
<dbReference type="EMBL" id="KV878128">
    <property type="protein sequence ID" value="OJJ01205.1"/>
    <property type="molecule type" value="Genomic_DNA"/>
</dbReference>
<accession>A0A1L9PIE5</accession>
<evidence type="ECO:0000313" key="2">
    <source>
        <dbReference type="Proteomes" id="UP000184073"/>
    </source>
</evidence>
<dbReference type="Proteomes" id="UP000184073">
    <property type="component" value="Unassembled WGS sequence"/>
</dbReference>
<proteinExistence type="predicted"/>
<gene>
    <name evidence="1" type="ORF">ASPVEDRAFT_622321</name>
</gene>
<protein>
    <submittedName>
        <fullName evidence="1">Uncharacterized protein</fullName>
    </submittedName>
</protein>
<dbReference type="RefSeq" id="XP_040666967.1">
    <property type="nucleotide sequence ID" value="XM_040815607.1"/>
</dbReference>
<sequence length="220" mass="24455">MVGSFAAYLTWPVHTFISYHIVSWQVEPAATTKFPELRLPPAGKARNDQTRKGRFPQFGVLRPHYRLVSHPVGLMDHGIPLFLPSGQKRVCTSQDHQLILDPSSLLEFDYHRPLVGICKLPCRISFLALLATCVASSRELPLWDIVVFTLESAKGWLNSQTSRASPWAYLLPLASFPPLQLAQCGGPITAGQLHQRSRWPAHGIFDGRSPSRRCPLAGAV</sequence>
<dbReference type="GeneID" id="63731118"/>
<evidence type="ECO:0000313" key="1">
    <source>
        <dbReference type="EMBL" id="OJJ01205.1"/>
    </source>
</evidence>
<name>A0A1L9PIE5_ASPVE</name>